<evidence type="ECO:0000313" key="2">
    <source>
        <dbReference type="Proteomes" id="UP001276150"/>
    </source>
</evidence>
<evidence type="ECO:0008006" key="3">
    <source>
        <dbReference type="Google" id="ProtNLM"/>
    </source>
</evidence>
<dbReference type="RefSeq" id="WP_317638700.1">
    <property type="nucleotide sequence ID" value="NZ_JAPMIV010000002.1"/>
</dbReference>
<dbReference type="EMBL" id="JAPMIV010000002">
    <property type="protein sequence ID" value="MDV6373397.1"/>
    <property type="molecule type" value="Genomic_DNA"/>
</dbReference>
<sequence length="158" mass="18016">MPKVPHLKPLEQWICDSCGQIIEKPEDGWFELFRDADQRFVNFKIVHHSLASPLGEGGCYSPDVKGDMHLSEVLGPDGLTYLLSFIDLGIHHGPEAKTELHPDHIREWTDAVRRLHTPHFEEGRFVISDAMSAGDVDGHPLRPYTQKSLTRYIDEYNT</sequence>
<keyword evidence="2" id="KW-1185">Reference proteome</keyword>
<reference evidence="1 2" key="1">
    <citation type="submission" date="2022-11" db="EMBL/GenBank/DDBJ databases">
        <title>Deinococcus ZS9-10, Low Temperature and Draught-tolerating, UV-resistant Bacteria from Continental Antarctica.</title>
        <authorList>
            <person name="Cheng L."/>
        </authorList>
    </citation>
    <scope>NUCLEOTIDE SEQUENCE [LARGE SCALE GENOMIC DNA]</scope>
    <source>
        <strain evidence="1 2">ZS9-10</strain>
    </source>
</reference>
<comment type="caution">
    <text evidence="1">The sequence shown here is derived from an EMBL/GenBank/DDBJ whole genome shotgun (WGS) entry which is preliminary data.</text>
</comment>
<proteinExistence type="predicted"/>
<protein>
    <recommendedName>
        <fullName evidence="3">Serine/threonine protein kinase</fullName>
    </recommendedName>
</protein>
<accession>A0ABU4DLT5</accession>
<evidence type="ECO:0000313" key="1">
    <source>
        <dbReference type="EMBL" id="MDV6373397.1"/>
    </source>
</evidence>
<name>A0ABU4DLT5_9DEIO</name>
<dbReference type="Proteomes" id="UP001276150">
    <property type="component" value="Unassembled WGS sequence"/>
</dbReference>
<gene>
    <name evidence="1" type="ORF">ORD21_02145</name>
</gene>
<organism evidence="1 2">
    <name type="scientific">Deinococcus arenicola</name>
    <dbReference type="NCBI Taxonomy" id="2994950"/>
    <lineage>
        <taxon>Bacteria</taxon>
        <taxon>Thermotogati</taxon>
        <taxon>Deinococcota</taxon>
        <taxon>Deinococci</taxon>
        <taxon>Deinococcales</taxon>
        <taxon>Deinococcaceae</taxon>
        <taxon>Deinococcus</taxon>
    </lineage>
</organism>